<name>A0ACC3A2J8_9EURO</name>
<organism evidence="1 2">
    <name type="scientific">Neophaeococcomyces mojaviensis</name>
    <dbReference type="NCBI Taxonomy" id="3383035"/>
    <lineage>
        <taxon>Eukaryota</taxon>
        <taxon>Fungi</taxon>
        <taxon>Dikarya</taxon>
        <taxon>Ascomycota</taxon>
        <taxon>Pezizomycotina</taxon>
        <taxon>Eurotiomycetes</taxon>
        <taxon>Chaetothyriomycetidae</taxon>
        <taxon>Chaetothyriales</taxon>
        <taxon>Chaetothyriales incertae sedis</taxon>
        <taxon>Neophaeococcomyces</taxon>
    </lineage>
</organism>
<gene>
    <name evidence="1" type="ORF">H2198_006515</name>
</gene>
<evidence type="ECO:0000313" key="2">
    <source>
        <dbReference type="Proteomes" id="UP001172386"/>
    </source>
</evidence>
<evidence type="ECO:0000313" key="1">
    <source>
        <dbReference type="EMBL" id="KAJ9654435.1"/>
    </source>
</evidence>
<protein>
    <submittedName>
        <fullName evidence="1">Uncharacterized protein</fullName>
    </submittedName>
</protein>
<keyword evidence="2" id="KW-1185">Reference proteome</keyword>
<accession>A0ACC3A2J8</accession>
<sequence>MKRAENSDLLGEGEGGTSSRARREKRARLDVPRSPSPRRSTLLFHGHMNGRSDGQNDTGSVCARERGLQQSKRQTYRPRAQSDPLRRTLEVRPAQLNVSQTISELSKKAAELSKKQQEHMLAAERLQQRLTRGEHSLGEQLRESLKIQRAIQERREQNRIDKQQLDAERAGSKSVADDLDKVLREMQTLSEQMAK</sequence>
<dbReference type="Proteomes" id="UP001172386">
    <property type="component" value="Unassembled WGS sequence"/>
</dbReference>
<comment type="caution">
    <text evidence="1">The sequence shown here is derived from an EMBL/GenBank/DDBJ whole genome shotgun (WGS) entry which is preliminary data.</text>
</comment>
<dbReference type="EMBL" id="JAPDRQ010000121">
    <property type="protein sequence ID" value="KAJ9654435.1"/>
    <property type="molecule type" value="Genomic_DNA"/>
</dbReference>
<proteinExistence type="predicted"/>
<reference evidence="1" key="1">
    <citation type="submission" date="2022-10" db="EMBL/GenBank/DDBJ databases">
        <title>Culturing micro-colonial fungi from biological soil crusts in the Mojave desert and describing Neophaeococcomyces mojavensis, and introducing the new genera and species Taxawa tesnikishii.</title>
        <authorList>
            <person name="Kurbessoian T."/>
            <person name="Stajich J.E."/>
        </authorList>
    </citation>
    <scope>NUCLEOTIDE SEQUENCE</scope>
    <source>
        <strain evidence="1">JES_112</strain>
    </source>
</reference>